<evidence type="ECO:0000256" key="1">
    <source>
        <dbReference type="SAM" id="Phobius"/>
    </source>
</evidence>
<dbReference type="EMBL" id="JATAAI010000017">
    <property type="protein sequence ID" value="KAK1739716.1"/>
    <property type="molecule type" value="Genomic_DNA"/>
</dbReference>
<feature type="transmembrane region" description="Helical" evidence="1">
    <location>
        <begin position="140"/>
        <end position="159"/>
    </location>
</feature>
<comment type="caution">
    <text evidence="2">The sequence shown here is derived from an EMBL/GenBank/DDBJ whole genome shotgun (WGS) entry which is preliminary data.</text>
</comment>
<protein>
    <submittedName>
        <fullName evidence="2">Uncharacterized protein</fullName>
    </submittedName>
</protein>
<keyword evidence="1" id="KW-1133">Transmembrane helix</keyword>
<proteinExistence type="predicted"/>
<keyword evidence="1" id="KW-0812">Transmembrane</keyword>
<feature type="transmembrane region" description="Helical" evidence="1">
    <location>
        <begin position="97"/>
        <end position="116"/>
    </location>
</feature>
<name>A0AAD8Y4T1_9STRA</name>
<accession>A0AAD8Y4T1</accession>
<keyword evidence="3" id="KW-1185">Reference proteome</keyword>
<feature type="transmembrane region" description="Helical" evidence="1">
    <location>
        <begin position="190"/>
        <end position="210"/>
    </location>
</feature>
<organism evidence="2 3">
    <name type="scientific">Skeletonema marinoi</name>
    <dbReference type="NCBI Taxonomy" id="267567"/>
    <lineage>
        <taxon>Eukaryota</taxon>
        <taxon>Sar</taxon>
        <taxon>Stramenopiles</taxon>
        <taxon>Ochrophyta</taxon>
        <taxon>Bacillariophyta</taxon>
        <taxon>Coscinodiscophyceae</taxon>
        <taxon>Thalassiosirophycidae</taxon>
        <taxon>Thalassiosirales</taxon>
        <taxon>Skeletonemataceae</taxon>
        <taxon>Skeletonema</taxon>
        <taxon>Skeletonema marinoi-dohrnii complex</taxon>
    </lineage>
</organism>
<dbReference type="AlphaFoldDB" id="A0AAD8Y4T1"/>
<feature type="transmembrane region" description="Helical" evidence="1">
    <location>
        <begin position="9"/>
        <end position="26"/>
    </location>
</feature>
<keyword evidence="1" id="KW-0472">Membrane</keyword>
<evidence type="ECO:0000313" key="3">
    <source>
        <dbReference type="Proteomes" id="UP001224775"/>
    </source>
</evidence>
<feature type="transmembrane region" description="Helical" evidence="1">
    <location>
        <begin position="166"/>
        <end position="184"/>
    </location>
</feature>
<gene>
    <name evidence="2" type="ORF">QTG54_009475</name>
</gene>
<reference evidence="2" key="1">
    <citation type="submission" date="2023-06" db="EMBL/GenBank/DDBJ databases">
        <title>Survivors Of The Sea: Transcriptome response of Skeletonema marinoi to long-term dormancy.</title>
        <authorList>
            <person name="Pinder M.I.M."/>
            <person name="Kourtchenko O."/>
            <person name="Robertson E.K."/>
            <person name="Larsson T."/>
            <person name="Maumus F."/>
            <person name="Osuna-Cruz C.M."/>
            <person name="Vancaester E."/>
            <person name="Stenow R."/>
            <person name="Vandepoele K."/>
            <person name="Ploug H."/>
            <person name="Bruchert V."/>
            <person name="Godhe A."/>
            <person name="Topel M."/>
        </authorList>
    </citation>
    <scope>NUCLEOTIDE SEQUENCE</scope>
    <source>
        <strain evidence="2">R05AC</strain>
    </source>
</reference>
<dbReference type="Proteomes" id="UP001224775">
    <property type="component" value="Unassembled WGS sequence"/>
</dbReference>
<feature type="transmembrane region" description="Helical" evidence="1">
    <location>
        <begin position="67"/>
        <end position="85"/>
    </location>
</feature>
<sequence>MLIERINKLTWGVALLLSLWYAYFFFQLSRSKGEGSGLLFGFCVAGLPETPDKDVGCENCPYINSHVAAFVVDVFLTAVTAYFWYKDPQKGGFKKDIVYLALGFIILIHGLLHWFLQQTTFDFLPIINCYRPDTSDIEEFGYIIFGTFSFLLSLIILGFGFGVNKWFTWVGSVIFTIAVVVLTEDTGGELILPGLFCIVHPLSCFTGLFTKEPLFNTKVATLFVICTAVGILELSSCKDILRPYGGHVWYDITLHLAVVSATPYITNQGKKKNHDD</sequence>
<evidence type="ECO:0000313" key="2">
    <source>
        <dbReference type="EMBL" id="KAK1739716.1"/>
    </source>
</evidence>